<organism evidence="3 4">
    <name type="scientific">Candidatus Nitrobium versatile</name>
    <dbReference type="NCBI Taxonomy" id="2884831"/>
    <lineage>
        <taxon>Bacteria</taxon>
        <taxon>Pseudomonadati</taxon>
        <taxon>Nitrospirota</taxon>
        <taxon>Nitrospiria</taxon>
        <taxon>Nitrospirales</taxon>
        <taxon>Nitrospiraceae</taxon>
        <taxon>Candidatus Nitrobium</taxon>
    </lineage>
</organism>
<dbReference type="GO" id="GO:0005524">
    <property type="term" value="F:ATP binding"/>
    <property type="evidence" value="ECO:0007669"/>
    <property type="project" value="InterPro"/>
</dbReference>
<dbReference type="Pfam" id="PF00166">
    <property type="entry name" value="Cpn10"/>
    <property type="match status" value="1"/>
</dbReference>
<evidence type="ECO:0000256" key="1">
    <source>
        <dbReference type="ARBA" id="ARBA00006975"/>
    </source>
</evidence>
<dbReference type="GO" id="GO:0044183">
    <property type="term" value="F:protein folding chaperone"/>
    <property type="evidence" value="ECO:0007669"/>
    <property type="project" value="InterPro"/>
</dbReference>
<dbReference type="SMART" id="SM00883">
    <property type="entry name" value="Cpn10"/>
    <property type="match status" value="1"/>
</dbReference>
<name>A0A953LZV9_9BACT</name>
<proteinExistence type="inferred from homology"/>
<dbReference type="AlphaFoldDB" id="A0A953LZV9"/>
<dbReference type="Gene3D" id="2.30.33.40">
    <property type="entry name" value="GroES chaperonin"/>
    <property type="match status" value="1"/>
</dbReference>
<accession>A0A953LZV9</accession>
<dbReference type="InterPro" id="IPR020818">
    <property type="entry name" value="Chaperonin_GroES"/>
</dbReference>
<dbReference type="SUPFAM" id="SSF50129">
    <property type="entry name" value="GroES-like"/>
    <property type="match status" value="1"/>
</dbReference>
<reference evidence="3" key="1">
    <citation type="journal article" date="2021" name="bioRxiv">
        <title>Unraveling nitrogen, sulfur and carbon metabolic pathways and microbial community transcriptional responses to substrate deprivation and toxicity stresses in a bioreactor mimicking anoxic brackish coastal sediment conditions.</title>
        <authorList>
            <person name="Martins P.D."/>
            <person name="Echeveste M.J."/>
            <person name="Arshad A."/>
            <person name="Kurth J."/>
            <person name="Ouboter H."/>
            <person name="Jetten M.S.M."/>
            <person name="Welte C.U."/>
        </authorList>
    </citation>
    <scope>NUCLEOTIDE SEQUENCE</scope>
    <source>
        <strain evidence="3">MAG_39</strain>
    </source>
</reference>
<evidence type="ECO:0000313" key="3">
    <source>
        <dbReference type="EMBL" id="MBZ0156094.1"/>
    </source>
</evidence>
<sequence>MKAKKNLIVVGDRVLIDPDDRLDRTNAGLYLPPTIKEKEKVQGGYVVTTGPGYPVHDPASSPEEPWSARRKQELRYIPLQAVEGDYALFLRESAIEIEFEGKKYLIVPHSAILALVRTEITDMLEE</sequence>
<gene>
    <name evidence="3" type="ORF">K8I29_07745</name>
</gene>
<dbReference type="CDD" id="cd00320">
    <property type="entry name" value="cpn10"/>
    <property type="match status" value="1"/>
</dbReference>
<evidence type="ECO:0000256" key="2">
    <source>
        <dbReference type="ARBA" id="ARBA00023186"/>
    </source>
</evidence>
<comment type="caution">
    <text evidence="3">The sequence shown here is derived from an EMBL/GenBank/DDBJ whole genome shotgun (WGS) entry which is preliminary data.</text>
</comment>
<reference evidence="3" key="2">
    <citation type="submission" date="2021-08" db="EMBL/GenBank/DDBJ databases">
        <authorList>
            <person name="Dalcin Martins P."/>
        </authorList>
    </citation>
    <scope>NUCLEOTIDE SEQUENCE</scope>
    <source>
        <strain evidence="3">MAG_39</strain>
    </source>
</reference>
<keyword evidence="2" id="KW-0143">Chaperone</keyword>
<protein>
    <submittedName>
        <fullName evidence="3">Co-chaperone GroES family protein</fullName>
    </submittedName>
</protein>
<comment type="similarity">
    <text evidence="1">Belongs to the GroES chaperonin family.</text>
</comment>
<evidence type="ECO:0000313" key="4">
    <source>
        <dbReference type="Proteomes" id="UP000705867"/>
    </source>
</evidence>
<dbReference type="InterPro" id="IPR037124">
    <property type="entry name" value="Chaperonin_GroES_sf"/>
</dbReference>
<dbReference type="EMBL" id="JAIOIV010000064">
    <property type="protein sequence ID" value="MBZ0156094.1"/>
    <property type="molecule type" value="Genomic_DNA"/>
</dbReference>
<dbReference type="Proteomes" id="UP000705867">
    <property type="component" value="Unassembled WGS sequence"/>
</dbReference>
<dbReference type="InterPro" id="IPR011032">
    <property type="entry name" value="GroES-like_sf"/>
</dbReference>